<dbReference type="InterPro" id="IPR002347">
    <property type="entry name" value="SDR_fam"/>
</dbReference>
<gene>
    <name evidence="3" type="ORF">BU23DRAFT_584755</name>
</gene>
<accession>A0A6A5UKS9</accession>
<organism evidence="3 4">
    <name type="scientific">Bimuria novae-zelandiae CBS 107.79</name>
    <dbReference type="NCBI Taxonomy" id="1447943"/>
    <lineage>
        <taxon>Eukaryota</taxon>
        <taxon>Fungi</taxon>
        <taxon>Dikarya</taxon>
        <taxon>Ascomycota</taxon>
        <taxon>Pezizomycotina</taxon>
        <taxon>Dothideomycetes</taxon>
        <taxon>Pleosporomycetidae</taxon>
        <taxon>Pleosporales</taxon>
        <taxon>Massarineae</taxon>
        <taxon>Didymosphaeriaceae</taxon>
        <taxon>Bimuria</taxon>
    </lineage>
</organism>
<dbReference type="Gene3D" id="3.40.50.720">
    <property type="entry name" value="NAD(P)-binding Rossmann-like Domain"/>
    <property type="match status" value="1"/>
</dbReference>
<evidence type="ECO:0000313" key="4">
    <source>
        <dbReference type="Proteomes" id="UP000800036"/>
    </source>
</evidence>
<reference evidence="3" key="1">
    <citation type="journal article" date="2020" name="Stud. Mycol.">
        <title>101 Dothideomycetes genomes: a test case for predicting lifestyles and emergence of pathogens.</title>
        <authorList>
            <person name="Haridas S."/>
            <person name="Albert R."/>
            <person name="Binder M."/>
            <person name="Bloem J."/>
            <person name="Labutti K."/>
            <person name="Salamov A."/>
            <person name="Andreopoulos B."/>
            <person name="Baker S."/>
            <person name="Barry K."/>
            <person name="Bills G."/>
            <person name="Bluhm B."/>
            <person name="Cannon C."/>
            <person name="Castanera R."/>
            <person name="Culley D."/>
            <person name="Daum C."/>
            <person name="Ezra D."/>
            <person name="Gonzalez J."/>
            <person name="Henrissat B."/>
            <person name="Kuo A."/>
            <person name="Liang C."/>
            <person name="Lipzen A."/>
            <person name="Lutzoni F."/>
            <person name="Magnuson J."/>
            <person name="Mondo S."/>
            <person name="Nolan M."/>
            <person name="Ohm R."/>
            <person name="Pangilinan J."/>
            <person name="Park H.-J."/>
            <person name="Ramirez L."/>
            <person name="Alfaro M."/>
            <person name="Sun H."/>
            <person name="Tritt A."/>
            <person name="Yoshinaga Y."/>
            <person name="Zwiers L.-H."/>
            <person name="Turgeon B."/>
            <person name="Goodwin S."/>
            <person name="Spatafora J."/>
            <person name="Crous P."/>
            <person name="Grigoriev I."/>
        </authorList>
    </citation>
    <scope>NUCLEOTIDE SEQUENCE</scope>
    <source>
        <strain evidence="3">CBS 107.79</strain>
    </source>
</reference>
<proteinExistence type="predicted"/>
<sequence length="244" mass="26356">MCRAWPLPSDVRLDGKTALLTGANAGLGLEAAKELARHGASRVVLGVRNLAKGETAKQEILAEAPGYDVMVWEVDQESWASMAVFGKFTRLDIAILCAGVKTLVFEVAPTVHERNVQLGRSTTSAPPSSPSSCPPPTHTTTLTQTPSCLTIVASEVHFWIPFSERHAPSLFARLDDPDAFKGMQRYNISKLLNILWMRELSARLAGDATVVNAVNPGLCASALHRTDPTPGLDLLNRIFAWTSA</sequence>
<name>A0A6A5UKS9_9PLEO</name>
<dbReference type="OrthoDB" id="542013at2759"/>
<dbReference type="Pfam" id="PF00106">
    <property type="entry name" value="adh_short"/>
    <property type="match status" value="1"/>
</dbReference>
<dbReference type="AlphaFoldDB" id="A0A6A5UKS9"/>
<protein>
    <submittedName>
        <fullName evidence="3">NAD(P)-binding protein</fullName>
    </submittedName>
</protein>
<evidence type="ECO:0000256" key="1">
    <source>
        <dbReference type="ARBA" id="ARBA00023002"/>
    </source>
</evidence>
<dbReference type="PANTHER" id="PTHR43157">
    <property type="entry name" value="PHOSPHATIDYLINOSITOL-GLYCAN BIOSYNTHESIS CLASS F PROTEIN-RELATED"/>
    <property type="match status" value="1"/>
</dbReference>
<dbReference type="EMBL" id="ML976754">
    <property type="protein sequence ID" value="KAF1965833.1"/>
    <property type="molecule type" value="Genomic_DNA"/>
</dbReference>
<keyword evidence="1" id="KW-0560">Oxidoreductase</keyword>
<dbReference type="SUPFAM" id="SSF51735">
    <property type="entry name" value="NAD(P)-binding Rossmann-fold domains"/>
    <property type="match status" value="1"/>
</dbReference>
<evidence type="ECO:0000313" key="3">
    <source>
        <dbReference type="EMBL" id="KAF1965833.1"/>
    </source>
</evidence>
<dbReference type="GO" id="GO:0016491">
    <property type="term" value="F:oxidoreductase activity"/>
    <property type="evidence" value="ECO:0007669"/>
    <property type="project" value="UniProtKB-KW"/>
</dbReference>
<evidence type="ECO:0000256" key="2">
    <source>
        <dbReference type="SAM" id="MobiDB-lite"/>
    </source>
</evidence>
<dbReference type="PRINTS" id="PR00081">
    <property type="entry name" value="GDHRDH"/>
</dbReference>
<dbReference type="PANTHER" id="PTHR43157:SF31">
    <property type="entry name" value="PHOSPHATIDYLINOSITOL-GLYCAN BIOSYNTHESIS CLASS F PROTEIN"/>
    <property type="match status" value="1"/>
</dbReference>
<keyword evidence="4" id="KW-1185">Reference proteome</keyword>
<dbReference type="InterPro" id="IPR036291">
    <property type="entry name" value="NAD(P)-bd_dom_sf"/>
</dbReference>
<feature type="region of interest" description="Disordered" evidence="2">
    <location>
        <begin position="117"/>
        <end position="141"/>
    </location>
</feature>
<dbReference type="Proteomes" id="UP000800036">
    <property type="component" value="Unassembled WGS sequence"/>
</dbReference>
<feature type="compositionally biased region" description="Pro residues" evidence="2">
    <location>
        <begin position="127"/>
        <end position="137"/>
    </location>
</feature>